<keyword evidence="2" id="KW-0812">Transmembrane</keyword>
<dbReference type="Proteomes" id="UP000503018">
    <property type="component" value="Chromosome"/>
</dbReference>
<proteinExistence type="predicted"/>
<dbReference type="GO" id="GO:0009306">
    <property type="term" value="P:protein secretion"/>
    <property type="evidence" value="ECO:0007669"/>
    <property type="project" value="InterPro"/>
</dbReference>
<dbReference type="InterPro" id="IPR007452">
    <property type="entry name" value="TamB_C"/>
</dbReference>
<evidence type="ECO:0000256" key="3">
    <source>
        <dbReference type="ARBA" id="ARBA00022989"/>
    </source>
</evidence>
<evidence type="ECO:0000256" key="4">
    <source>
        <dbReference type="ARBA" id="ARBA00023136"/>
    </source>
</evidence>
<evidence type="ECO:0000256" key="2">
    <source>
        <dbReference type="ARBA" id="ARBA00022692"/>
    </source>
</evidence>
<evidence type="ECO:0000313" key="7">
    <source>
        <dbReference type="Proteomes" id="UP000503018"/>
    </source>
</evidence>
<keyword evidence="3" id="KW-1133">Transmembrane helix</keyword>
<dbReference type="RefSeq" id="WP_169943815.1">
    <property type="nucleotide sequence ID" value="NZ_CP053015.1"/>
</dbReference>
<name>A0A6M4ARD6_9SPHN</name>
<dbReference type="GO" id="GO:0097347">
    <property type="term" value="C:TAM protein secretion complex"/>
    <property type="evidence" value="ECO:0007669"/>
    <property type="project" value="TreeGrafter"/>
</dbReference>
<evidence type="ECO:0000256" key="1">
    <source>
        <dbReference type="ARBA" id="ARBA00004167"/>
    </source>
</evidence>
<dbReference type="KEGG" id="slan:GV829_03340"/>
<evidence type="ECO:0000313" key="6">
    <source>
        <dbReference type="EMBL" id="QJQ31595.1"/>
    </source>
</evidence>
<keyword evidence="4" id="KW-0472">Membrane</keyword>
<dbReference type="GO" id="GO:0005886">
    <property type="term" value="C:plasma membrane"/>
    <property type="evidence" value="ECO:0007669"/>
    <property type="project" value="InterPro"/>
</dbReference>
<sequence>MTVRIARWLAFALAGLTIFLLAGLVILNSSAGHRFIADRIENLSPESGLKIRVGRIEGSLWRQPVVRDLRFSDPGGQFLTVREARIDWHPLDYLWRGRLTIDRLHIPDAELSRLPKLRPGPPDQPILPDFDIVIGQAKVDRLTIAAGVAGARRVATMDGRADIRSGNADVLLDSRLIDGGDRLRLALIAAPDRGDFDVDADIVAPRGGVLATMAGLDRDLTGVIRGKGDWRNWRGALLADSGDAAVARLVLGATNGRYTATGRLRPDLIAGGVVQRLTAGGVALDAAGTFADRRWDGRLALVAEGLRLDSEGQLDLGRNRFAAMRIDGWLRQPSAVLEGMAGQNMQLALLLDGGFQAPRFRYRLTAPWLSFGRVRLSGLEARGEGAGNRTVMQVPVNLSMASATGLGPLAEGIVRNLEADGVLAVRDGIVTSDLLRVRSDGLDGRFTLLANLRRGDYALGFDGTLPGLEVRGLGRVDLASRLDARRAQGGGFTLTGSARAALRRLDNGFLRGLTGGLPTASSGIRLGPDGILRFDNVRITSPLLTLTGSGLRRADGTFQLSGAGAHRSYGPATISLDGAIDRPRLTVRLPRPLPAAQLSDVTLNLVPAATGFDFVADGGSLLGPFEARGQILLPANLGAVIDMQGLAVGGTTARGRLAVANGGLAGQLLVAGGGLDGSIILSVPDGIQRMVANLTARDARFAGPPPILIRRGQVNAVILLDPRGTDIDATFQGSGLQRGALSIARIAGNARLVDGAGMVRASLAGARGRDFSLQLTAQVGRNRTIVRGQGTLDRQAIRLARPVIIHRDGAGWRLESSELSYGGGRVRLSGRFEDGAVDGEASLDNLPLSLLNVAWPDLGLGGRASGRLIYQADGAAPTGEAQLRLIGLSRSGLTESSAPVDVALNAALSESSFAARAVVRRGGTVLGRVQGRVSPLADGGNLIDRIARAPLFAQARYTGEAGTLWRLTGIETLALSGPLELAADIGGTLADPSIRGVVRARNARFESYQTGTIVTGISAVGRFDGSRLQLRNISGQTPGGGTITGGGDFDLAAARGFAIDLRLDANNALLVQRDDLVARVTGPVRIASDGTGGLVSGRLTLNRGSFRLGRATEAEALPVINVVEINAPADRPVPRVAMAPWRLDLQVRGRNGFIVTGLGLESEWSTDIAVRGNVENFAITGVANLVRGDYNFAGRRFELESGTIRFTGSTPVDPVLDIVAVDDIAGIDASIRVRGTGLRPEITFASNPQLPEDELLSRILFGASITDISVTEAAQLGVALASLRSGGDGLDPINAIRRATGLDRLRILPANTELGSGTSVAAGKYVTRRVFVEIITDGQGYSATRIEYQITRWLALLGSVSTIGQESVNLRVKRDY</sequence>
<dbReference type="PANTHER" id="PTHR36985:SF1">
    <property type="entry name" value="TRANSLOCATION AND ASSEMBLY MODULE SUBUNIT TAMB"/>
    <property type="match status" value="1"/>
</dbReference>
<gene>
    <name evidence="6" type="ORF">GV829_03340</name>
</gene>
<dbReference type="EMBL" id="CP053015">
    <property type="protein sequence ID" value="QJQ31595.1"/>
    <property type="molecule type" value="Genomic_DNA"/>
</dbReference>
<accession>A0A6M4ARD6</accession>
<keyword evidence="7" id="KW-1185">Reference proteome</keyword>
<reference evidence="6 7" key="1">
    <citation type="submission" date="2020-01" db="EMBL/GenBank/DDBJ databases">
        <title>Sphingomonas sp. strain CSW-10.</title>
        <authorList>
            <person name="Chen W.-M."/>
        </authorList>
    </citation>
    <scope>NUCLEOTIDE SEQUENCE [LARGE SCALE GENOMIC DNA]</scope>
    <source>
        <strain evidence="6 7">CSW-10</strain>
    </source>
</reference>
<evidence type="ECO:0000259" key="5">
    <source>
        <dbReference type="Pfam" id="PF04357"/>
    </source>
</evidence>
<protein>
    <submittedName>
        <fullName evidence="6">Translocation/assembly module TamB</fullName>
    </submittedName>
</protein>
<organism evidence="6 7">
    <name type="scientific">Sphingomonas lacunae</name>
    <dbReference type="NCBI Taxonomy" id="2698828"/>
    <lineage>
        <taxon>Bacteria</taxon>
        <taxon>Pseudomonadati</taxon>
        <taxon>Pseudomonadota</taxon>
        <taxon>Alphaproteobacteria</taxon>
        <taxon>Sphingomonadales</taxon>
        <taxon>Sphingomonadaceae</taxon>
        <taxon>Sphingomonas</taxon>
    </lineage>
</organism>
<dbReference type="PANTHER" id="PTHR36985">
    <property type="entry name" value="TRANSLOCATION AND ASSEMBLY MODULE SUBUNIT TAMB"/>
    <property type="match status" value="1"/>
</dbReference>
<feature type="domain" description="Translocation and assembly module TamB C-terminal" evidence="5">
    <location>
        <begin position="1032"/>
        <end position="1376"/>
    </location>
</feature>
<comment type="subcellular location">
    <subcellularLocation>
        <location evidence="1">Membrane</location>
        <topology evidence="1">Single-pass membrane protein</topology>
    </subcellularLocation>
</comment>
<dbReference type="Pfam" id="PF04357">
    <property type="entry name" value="TamB"/>
    <property type="match status" value="1"/>
</dbReference>